<dbReference type="InterPro" id="IPR002305">
    <property type="entry name" value="aa-tRNA-synth_Ic"/>
</dbReference>
<dbReference type="GO" id="GO:0042802">
    <property type="term" value="F:identical protein binding"/>
    <property type="evidence" value="ECO:0007669"/>
    <property type="project" value="UniProtKB-ARBA"/>
</dbReference>
<evidence type="ECO:0000256" key="1">
    <source>
        <dbReference type="ARBA" id="ARBA00004496"/>
    </source>
</evidence>
<evidence type="ECO:0000256" key="3">
    <source>
        <dbReference type="ARBA" id="ARBA00022490"/>
    </source>
</evidence>
<dbReference type="Pfam" id="PF00579">
    <property type="entry name" value="tRNA-synt_1b"/>
    <property type="match status" value="1"/>
</dbReference>
<dbReference type="InterPro" id="IPR002307">
    <property type="entry name" value="Tyr-tRNA-ligase"/>
</dbReference>
<dbReference type="InterPro" id="IPR001412">
    <property type="entry name" value="aa-tRNA-synth_I_CS"/>
</dbReference>
<dbReference type="EMBL" id="CAEZYR010000202">
    <property type="protein sequence ID" value="CAB4773473.1"/>
    <property type="molecule type" value="Genomic_DNA"/>
</dbReference>
<evidence type="ECO:0000256" key="10">
    <source>
        <dbReference type="ARBA" id="ARBA00033323"/>
    </source>
</evidence>
<dbReference type="HAMAP" id="MF_02006">
    <property type="entry name" value="Tyr_tRNA_synth_type1"/>
    <property type="match status" value="1"/>
</dbReference>
<keyword evidence="7" id="KW-0694">RNA-binding</keyword>
<evidence type="ECO:0000259" key="12">
    <source>
        <dbReference type="Pfam" id="PF22421"/>
    </source>
</evidence>
<dbReference type="SUPFAM" id="SSF55174">
    <property type="entry name" value="Alpha-L RNA-binding motif"/>
    <property type="match status" value="1"/>
</dbReference>
<evidence type="ECO:0000256" key="8">
    <source>
        <dbReference type="ARBA" id="ARBA00022917"/>
    </source>
</evidence>
<evidence type="ECO:0000256" key="6">
    <source>
        <dbReference type="ARBA" id="ARBA00022840"/>
    </source>
</evidence>
<keyword evidence="4" id="KW-0436">Ligase</keyword>
<evidence type="ECO:0000256" key="9">
    <source>
        <dbReference type="ARBA" id="ARBA00023146"/>
    </source>
</evidence>
<feature type="domain" description="Tyrosine--tRNA ligase SYY-like C-terminal" evidence="12">
    <location>
        <begin position="399"/>
        <end position="480"/>
    </location>
</feature>
<dbReference type="GO" id="GO:0005829">
    <property type="term" value="C:cytosol"/>
    <property type="evidence" value="ECO:0007669"/>
    <property type="project" value="TreeGrafter"/>
</dbReference>
<dbReference type="GO" id="GO:0004831">
    <property type="term" value="F:tyrosine-tRNA ligase activity"/>
    <property type="evidence" value="ECO:0007669"/>
    <property type="project" value="UniProtKB-EC"/>
</dbReference>
<dbReference type="Gene3D" id="1.10.240.10">
    <property type="entry name" value="Tyrosyl-Transfer RNA Synthetase"/>
    <property type="match status" value="1"/>
</dbReference>
<dbReference type="PROSITE" id="PS50889">
    <property type="entry name" value="S4"/>
    <property type="match status" value="1"/>
</dbReference>
<comment type="catalytic activity">
    <reaction evidence="11">
        <text>tRNA(Tyr) + L-tyrosine + ATP = L-tyrosyl-tRNA(Tyr) + AMP + diphosphate + H(+)</text>
        <dbReference type="Rhea" id="RHEA:10220"/>
        <dbReference type="Rhea" id="RHEA-COMP:9706"/>
        <dbReference type="Rhea" id="RHEA-COMP:9707"/>
        <dbReference type="ChEBI" id="CHEBI:15378"/>
        <dbReference type="ChEBI" id="CHEBI:30616"/>
        <dbReference type="ChEBI" id="CHEBI:33019"/>
        <dbReference type="ChEBI" id="CHEBI:58315"/>
        <dbReference type="ChEBI" id="CHEBI:78442"/>
        <dbReference type="ChEBI" id="CHEBI:78536"/>
        <dbReference type="ChEBI" id="CHEBI:456215"/>
        <dbReference type="EC" id="6.1.1.1"/>
    </reaction>
</comment>
<keyword evidence="5" id="KW-0547">Nucleotide-binding</keyword>
<dbReference type="PROSITE" id="PS00178">
    <property type="entry name" value="AA_TRNA_LIGASE_I"/>
    <property type="match status" value="1"/>
</dbReference>
<dbReference type="Gene3D" id="3.10.290.10">
    <property type="entry name" value="RNA-binding S4 domain"/>
    <property type="match status" value="1"/>
</dbReference>
<evidence type="ECO:0000256" key="7">
    <source>
        <dbReference type="ARBA" id="ARBA00022884"/>
    </source>
</evidence>
<dbReference type="GO" id="GO:0005524">
    <property type="term" value="F:ATP binding"/>
    <property type="evidence" value="ECO:0007669"/>
    <property type="project" value="UniProtKB-KW"/>
</dbReference>
<accession>A0A6J6VR55</accession>
<evidence type="ECO:0000313" key="13">
    <source>
        <dbReference type="EMBL" id="CAB4773473.1"/>
    </source>
</evidence>
<evidence type="ECO:0000256" key="11">
    <source>
        <dbReference type="ARBA" id="ARBA00048248"/>
    </source>
</evidence>
<dbReference type="InterPro" id="IPR024107">
    <property type="entry name" value="Tyr-tRNA-ligase_bac_1"/>
</dbReference>
<dbReference type="Gene3D" id="3.40.50.620">
    <property type="entry name" value="HUPs"/>
    <property type="match status" value="1"/>
</dbReference>
<dbReference type="InterPro" id="IPR014729">
    <property type="entry name" value="Rossmann-like_a/b/a_fold"/>
</dbReference>
<dbReference type="GO" id="GO:0006437">
    <property type="term" value="P:tyrosyl-tRNA aminoacylation"/>
    <property type="evidence" value="ECO:0007669"/>
    <property type="project" value="InterPro"/>
</dbReference>
<dbReference type="InterPro" id="IPR036986">
    <property type="entry name" value="S4_RNA-bd_sf"/>
</dbReference>
<dbReference type="EC" id="6.1.1.1" evidence="2"/>
<dbReference type="CDD" id="cd00805">
    <property type="entry name" value="TyrRS_core"/>
    <property type="match status" value="1"/>
</dbReference>
<dbReference type="InterPro" id="IPR024088">
    <property type="entry name" value="Tyr-tRNA-ligase_bac-type"/>
</dbReference>
<evidence type="ECO:0000256" key="4">
    <source>
        <dbReference type="ARBA" id="ARBA00022598"/>
    </source>
</evidence>
<keyword evidence="6" id="KW-0067">ATP-binding</keyword>
<protein>
    <recommendedName>
        <fullName evidence="2">tyrosine--tRNA ligase</fullName>
        <ecNumber evidence="2">6.1.1.1</ecNumber>
    </recommendedName>
    <alternativeName>
        <fullName evidence="10">Tyrosyl-tRNA synthetase</fullName>
    </alternativeName>
</protein>
<dbReference type="PRINTS" id="PR01040">
    <property type="entry name" value="TRNASYNTHTYR"/>
</dbReference>
<keyword evidence="9" id="KW-0030">Aminoacyl-tRNA synthetase</keyword>
<dbReference type="PANTHER" id="PTHR11766:SF0">
    <property type="entry name" value="TYROSINE--TRNA LIGASE, MITOCHONDRIAL"/>
    <property type="match status" value="1"/>
</dbReference>
<comment type="subcellular location">
    <subcellularLocation>
        <location evidence="1">Cytoplasm</location>
    </subcellularLocation>
</comment>
<dbReference type="NCBIfam" id="TIGR00234">
    <property type="entry name" value="tyrS"/>
    <property type="match status" value="1"/>
</dbReference>
<dbReference type="FunFam" id="3.40.50.620:FF:000008">
    <property type="entry name" value="Tyrosine--tRNA ligase"/>
    <property type="match status" value="1"/>
</dbReference>
<dbReference type="InterPro" id="IPR054608">
    <property type="entry name" value="SYY-like_C"/>
</dbReference>
<keyword evidence="8" id="KW-0648">Protein biosynthesis</keyword>
<sequence>MHAAIVAAFGRNLVAQAARIASNAVAPVAAGPHRSRRLALCGPNRVGNPQAIGQSGAMTDAAILTDLEARGLVHDSTDRAELAALLGAGPTSVYYGCDPTADSLHAGNLIGLLVLRRLQLAGHRPIALAGGATGMIGDPSGRSDERNFLDDDTLAHNVGCLKEQISRFLDFEDGPNGATLVDNRSWTQDVTLIDFLRSVGKHFTVNQMVAKDSVRSRMEGDHGISFTEFSYMLLQAFDFAWLNEHHGCRVQIGGSDQWGNITAGIDLSRRRGLAPAHGLTWPLMTRADGAKFGKTADGAVWLAAERTSPYAFFQYWVQADDRDVEKFLWQLTLLPLDEIATLMEAHGAAPERRTAQRRLAEEVTAIVHGATATATAAEATDVVFGRGARDPSAPALASLVDEIPTSRIARAAFATAAELLDVLVTCGAATSRSDARRALEQNGITVNGHRPAGTDAVLTLADLAHDRYLLVKRGKRQVYVVVVDDEHPARC</sequence>
<dbReference type="FunFam" id="1.10.240.10:FF:000001">
    <property type="entry name" value="Tyrosine--tRNA ligase"/>
    <property type="match status" value="1"/>
</dbReference>
<organism evidence="13">
    <name type="scientific">freshwater metagenome</name>
    <dbReference type="NCBI Taxonomy" id="449393"/>
    <lineage>
        <taxon>unclassified sequences</taxon>
        <taxon>metagenomes</taxon>
        <taxon>ecological metagenomes</taxon>
    </lineage>
</organism>
<dbReference type="Pfam" id="PF22421">
    <property type="entry name" value="SYY_C-terminal"/>
    <property type="match status" value="1"/>
</dbReference>
<evidence type="ECO:0000256" key="5">
    <source>
        <dbReference type="ARBA" id="ARBA00022741"/>
    </source>
</evidence>
<evidence type="ECO:0000256" key="2">
    <source>
        <dbReference type="ARBA" id="ARBA00013160"/>
    </source>
</evidence>
<gene>
    <name evidence="13" type="ORF">UFOPK2754_03224</name>
</gene>
<dbReference type="CDD" id="cd00165">
    <property type="entry name" value="S4"/>
    <property type="match status" value="1"/>
</dbReference>
<dbReference type="AlphaFoldDB" id="A0A6J6VR55"/>
<dbReference type="SUPFAM" id="SSF52374">
    <property type="entry name" value="Nucleotidylyl transferase"/>
    <property type="match status" value="1"/>
</dbReference>
<keyword evidence="3" id="KW-0963">Cytoplasm</keyword>
<dbReference type="PANTHER" id="PTHR11766">
    <property type="entry name" value="TYROSYL-TRNA SYNTHETASE"/>
    <property type="match status" value="1"/>
</dbReference>
<dbReference type="GO" id="GO:0003723">
    <property type="term" value="F:RNA binding"/>
    <property type="evidence" value="ECO:0007669"/>
    <property type="project" value="UniProtKB-KW"/>
</dbReference>
<reference evidence="13" key="1">
    <citation type="submission" date="2020-05" db="EMBL/GenBank/DDBJ databases">
        <authorList>
            <person name="Chiriac C."/>
            <person name="Salcher M."/>
            <person name="Ghai R."/>
            <person name="Kavagutti S V."/>
        </authorList>
    </citation>
    <scope>NUCLEOTIDE SEQUENCE</scope>
</reference>
<name>A0A6J6VR55_9ZZZZ</name>
<proteinExistence type="inferred from homology"/>